<dbReference type="Proteomes" id="UP000076152">
    <property type="component" value="Chromosome"/>
</dbReference>
<keyword evidence="1" id="KW-0808">Transferase</keyword>
<dbReference type="PANTHER" id="PTHR43877">
    <property type="entry name" value="AMINOALKYLPHOSPHONATE N-ACETYLTRANSFERASE-RELATED-RELATED"/>
    <property type="match status" value="1"/>
</dbReference>
<dbReference type="AlphaFoldDB" id="A0AB33BC39"/>
<gene>
    <name evidence="4" type="ORF">IEC338SC_2535</name>
</gene>
<dbReference type="InterPro" id="IPR016181">
    <property type="entry name" value="Acyl_CoA_acyltransferase"/>
</dbReference>
<evidence type="ECO:0000256" key="1">
    <source>
        <dbReference type="ARBA" id="ARBA00022679"/>
    </source>
</evidence>
<dbReference type="PROSITE" id="PS51186">
    <property type="entry name" value="GNAT"/>
    <property type="match status" value="1"/>
</dbReference>
<evidence type="ECO:0000256" key="2">
    <source>
        <dbReference type="ARBA" id="ARBA00023315"/>
    </source>
</evidence>
<dbReference type="Gene3D" id="3.40.630.30">
    <property type="match status" value="1"/>
</dbReference>
<evidence type="ECO:0000259" key="3">
    <source>
        <dbReference type="PROSITE" id="PS51186"/>
    </source>
</evidence>
<dbReference type="PANTHER" id="PTHR43877:SF2">
    <property type="entry name" value="AMINOALKYLPHOSPHONATE N-ACETYLTRANSFERASE-RELATED"/>
    <property type="match status" value="1"/>
</dbReference>
<dbReference type="InterPro" id="IPR050832">
    <property type="entry name" value="Bact_Acetyltransf"/>
</dbReference>
<dbReference type="SUPFAM" id="SSF55729">
    <property type="entry name" value="Acyl-CoA N-acyltransferases (Nat)"/>
    <property type="match status" value="1"/>
</dbReference>
<feature type="domain" description="N-acetyltransferase" evidence="3">
    <location>
        <begin position="4"/>
        <end position="174"/>
    </location>
</feature>
<dbReference type="CDD" id="cd04301">
    <property type="entry name" value="NAT_SF"/>
    <property type="match status" value="1"/>
</dbReference>
<dbReference type="InterPro" id="IPR000182">
    <property type="entry name" value="GNAT_dom"/>
</dbReference>
<evidence type="ECO:0000313" key="4">
    <source>
        <dbReference type="EMBL" id="AMX19661.1"/>
    </source>
</evidence>
<protein>
    <recommendedName>
        <fullName evidence="3">N-acetyltransferase domain-containing protein</fullName>
    </recommendedName>
</protein>
<organism evidence="4 5">
    <name type="scientific">Acinetobacter pittii</name>
    <name type="common">Acinetobacter genomosp. 3</name>
    <dbReference type="NCBI Taxonomy" id="48296"/>
    <lineage>
        <taxon>Bacteria</taxon>
        <taxon>Pseudomonadati</taxon>
        <taxon>Pseudomonadota</taxon>
        <taxon>Gammaproteobacteria</taxon>
        <taxon>Moraxellales</taxon>
        <taxon>Moraxellaceae</taxon>
        <taxon>Acinetobacter</taxon>
        <taxon>Acinetobacter calcoaceticus/baumannii complex</taxon>
    </lineage>
</organism>
<reference evidence="4 5" key="1">
    <citation type="submission" date="2016-04" db="EMBL/GenBank/DDBJ databases">
        <title>Complete genome sequencing of OXA-72 bearing Acinetobacter pittii strain IEC338SC.</title>
        <authorList>
            <person name="Brasiliense D.M."/>
            <person name="Lima K.V."/>
            <person name="Souza C.O."/>
            <person name="Dutra L.G."/>
            <person name="Mamizuka E.M."/>
            <person name="Perez-Chaparro P.J."/>
            <person name="McCulloch J.A."/>
        </authorList>
    </citation>
    <scope>NUCLEOTIDE SEQUENCE [LARGE SCALE GENOMIC DNA]</scope>
    <source>
        <strain evidence="4 5">IEC338SC</strain>
    </source>
</reference>
<dbReference type="EMBL" id="CP015145">
    <property type="protein sequence ID" value="AMX19661.1"/>
    <property type="molecule type" value="Genomic_DNA"/>
</dbReference>
<evidence type="ECO:0000313" key="5">
    <source>
        <dbReference type="Proteomes" id="UP000076152"/>
    </source>
</evidence>
<accession>A0AB33BC39</accession>
<dbReference type="Pfam" id="PF00583">
    <property type="entry name" value="Acetyltransf_1"/>
    <property type="match status" value="1"/>
</dbReference>
<dbReference type="RefSeq" id="WP_063098976.1">
    <property type="nucleotide sequence ID" value="NZ_CP015145.1"/>
</dbReference>
<sequence length="174" mass="20160">MNNLNFRLAQFSDIPQLVALINKSYREQQDRSWTTELDWVEGQRITEFQLEEQLQLRNLTLLVAETSASKLIACIGLTFENNQVEIGTFCTDPQVQNMRVGRSVLEYAEQYALKEVPHLTSALMYVLDVRSELIAYYERRGYMKTGNKQPYPVEANVGVPRVPIKLVEMKKDLR</sequence>
<dbReference type="GO" id="GO:0016747">
    <property type="term" value="F:acyltransferase activity, transferring groups other than amino-acyl groups"/>
    <property type="evidence" value="ECO:0007669"/>
    <property type="project" value="InterPro"/>
</dbReference>
<keyword evidence="2" id="KW-0012">Acyltransferase</keyword>
<proteinExistence type="predicted"/>
<name>A0AB33BC39_ACIPI</name>